<gene>
    <name evidence="2" type="ORF">GCM10012275_64720</name>
</gene>
<sequence>MHTNRLYGQIARREHPTKSPKTAAKAAKSAERDQVRREVTAELARLGVITVTGA</sequence>
<comment type="caution">
    <text evidence="2">The sequence shown here is derived from an EMBL/GenBank/DDBJ whole genome shotgun (WGS) entry which is preliminary data.</text>
</comment>
<evidence type="ECO:0000256" key="1">
    <source>
        <dbReference type="SAM" id="MobiDB-lite"/>
    </source>
</evidence>
<dbReference type="Proteomes" id="UP000637578">
    <property type="component" value="Unassembled WGS sequence"/>
</dbReference>
<accession>A0A8J3CKT3</accession>
<reference evidence="2" key="1">
    <citation type="journal article" date="2014" name="Int. J. Syst. Evol. Microbiol.">
        <title>Complete genome sequence of Corynebacterium casei LMG S-19264T (=DSM 44701T), isolated from a smear-ripened cheese.</title>
        <authorList>
            <consortium name="US DOE Joint Genome Institute (JGI-PGF)"/>
            <person name="Walter F."/>
            <person name="Albersmeier A."/>
            <person name="Kalinowski J."/>
            <person name="Ruckert C."/>
        </authorList>
    </citation>
    <scope>NUCLEOTIDE SEQUENCE</scope>
    <source>
        <strain evidence="2">CGMCC 4.5737</strain>
    </source>
</reference>
<evidence type="ECO:0000313" key="3">
    <source>
        <dbReference type="Proteomes" id="UP000637578"/>
    </source>
</evidence>
<protein>
    <submittedName>
        <fullName evidence="2">Uncharacterized protein</fullName>
    </submittedName>
</protein>
<feature type="region of interest" description="Disordered" evidence="1">
    <location>
        <begin position="1"/>
        <end position="35"/>
    </location>
</feature>
<keyword evidence="3" id="KW-1185">Reference proteome</keyword>
<evidence type="ECO:0000313" key="2">
    <source>
        <dbReference type="EMBL" id="GGM84999.1"/>
    </source>
</evidence>
<proteinExistence type="predicted"/>
<dbReference type="EMBL" id="BMMK01000088">
    <property type="protein sequence ID" value="GGM84999.1"/>
    <property type="molecule type" value="Genomic_DNA"/>
</dbReference>
<dbReference type="RefSeq" id="WP_189062249.1">
    <property type="nucleotide sequence ID" value="NZ_BMMK01000088.1"/>
</dbReference>
<dbReference type="AlphaFoldDB" id="A0A8J3CKT3"/>
<name>A0A8J3CKT3_9PSEU</name>
<reference evidence="2" key="2">
    <citation type="submission" date="2020-09" db="EMBL/GenBank/DDBJ databases">
        <authorList>
            <person name="Sun Q."/>
            <person name="Zhou Y."/>
        </authorList>
    </citation>
    <scope>NUCLEOTIDE SEQUENCE</scope>
    <source>
        <strain evidence="2">CGMCC 4.5737</strain>
    </source>
</reference>
<organism evidence="2 3">
    <name type="scientific">Longimycelium tulufanense</name>
    <dbReference type="NCBI Taxonomy" id="907463"/>
    <lineage>
        <taxon>Bacteria</taxon>
        <taxon>Bacillati</taxon>
        <taxon>Actinomycetota</taxon>
        <taxon>Actinomycetes</taxon>
        <taxon>Pseudonocardiales</taxon>
        <taxon>Pseudonocardiaceae</taxon>
        <taxon>Longimycelium</taxon>
    </lineage>
</organism>